<comment type="similarity">
    <text evidence="2">Belongs to the TrkH potassium transport family.</text>
</comment>
<keyword evidence="5 9" id="KW-0812">Transmembrane</keyword>
<evidence type="ECO:0000256" key="7">
    <source>
        <dbReference type="ARBA" id="ARBA00023065"/>
    </source>
</evidence>
<dbReference type="InterPro" id="IPR003445">
    <property type="entry name" value="Cat_transpt"/>
</dbReference>
<feature type="transmembrane region" description="Helical" evidence="9">
    <location>
        <begin position="70"/>
        <end position="94"/>
    </location>
</feature>
<name>A0ABD4TIA4_9EURY</name>
<dbReference type="GO" id="GO:0030001">
    <property type="term" value="P:metal ion transport"/>
    <property type="evidence" value="ECO:0007669"/>
    <property type="project" value="UniProtKB-ARBA"/>
</dbReference>
<dbReference type="Proteomes" id="UP001524383">
    <property type="component" value="Unassembled WGS sequence"/>
</dbReference>
<feature type="transmembrane region" description="Helical" evidence="9">
    <location>
        <begin position="184"/>
        <end position="202"/>
    </location>
</feature>
<dbReference type="EMBL" id="VOTZ01000005">
    <property type="protein sequence ID" value="MCQ1538022.1"/>
    <property type="molecule type" value="Genomic_DNA"/>
</dbReference>
<evidence type="ECO:0000256" key="5">
    <source>
        <dbReference type="ARBA" id="ARBA00022692"/>
    </source>
</evidence>
<evidence type="ECO:0000256" key="2">
    <source>
        <dbReference type="ARBA" id="ARBA00009137"/>
    </source>
</evidence>
<dbReference type="Pfam" id="PF02386">
    <property type="entry name" value="TrkH"/>
    <property type="match status" value="1"/>
</dbReference>
<feature type="transmembrane region" description="Helical" evidence="9">
    <location>
        <begin position="269"/>
        <end position="289"/>
    </location>
</feature>
<protein>
    <submittedName>
        <fullName evidence="10">TrkH family potassium uptake protein</fullName>
    </submittedName>
</protein>
<dbReference type="PANTHER" id="PTHR32024:SF2">
    <property type="entry name" value="TRK SYSTEM POTASSIUM UPTAKE PROTEIN TRKG-RELATED"/>
    <property type="match status" value="1"/>
</dbReference>
<reference evidence="10 11" key="1">
    <citation type="submission" date="2019-08" db="EMBL/GenBank/DDBJ databases">
        <authorList>
            <person name="Chen S.-C."/>
            <person name="Lai M.-C."/>
            <person name="You Y.-T."/>
        </authorList>
    </citation>
    <scope>NUCLEOTIDE SEQUENCE [LARGE SCALE GENOMIC DNA]</scope>
    <source>
        <strain evidence="10 11">P2F9704a</strain>
    </source>
</reference>
<proteinExistence type="inferred from homology"/>
<sequence length="487" mass="53487">MDRTEHFTIIARDIGAILQFLAFASSIPLIVAIIYSEWHVFLPMALVPLVFFILGSFLRTIPHSNKQARLSVALSAVAMIWLISSLIGAIPFYIVCGMPYVDCVFEAMSGWTTTGLTMACGLDDFPKTILFWRSFMQWLGGMGIVAFTVAMVNRSGLVQKELYRSEARSEALMPSVVDTAIQMWKIYGILTLAGIGLVMLSGVEVWDAVNLTLVAIATGGFTMYDGGIAHYNNPFMELALIPIMIVGALPFKLYFMIYAKRVVAFLRDLQPFLLISIIAAGILIVTYDLTRIGTFLISDSLRQALFMTVSAATSTGFQNTDPSLWPHATILFLAALMVVGGSTGSTAGGIKLGRAIICYEGLVWWFRRIFISGRAVIPFRHEGRSIPKMIAEYEVSKNMLVIVLYLVIIFASTILILQFEGPGYDSSHVIFDVITAICNNGISTGHISSDISDGGKILFILLMWLGRLEVIPVIVLVVGLVKGFDRA</sequence>
<keyword evidence="8 9" id="KW-0472">Membrane</keyword>
<dbReference type="GO" id="GO:0005886">
    <property type="term" value="C:plasma membrane"/>
    <property type="evidence" value="ECO:0007669"/>
    <property type="project" value="UniProtKB-SubCell"/>
</dbReference>
<dbReference type="AlphaFoldDB" id="A0ABD4TIA4"/>
<feature type="transmembrane region" description="Helical" evidence="9">
    <location>
        <begin position="457"/>
        <end position="481"/>
    </location>
</feature>
<evidence type="ECO:0000313" key="11">
    <source>
        <dbReference type="Proteomes" id="UP001524383"/>
    </source>
</evidence>
<comment type="caution">
    <text evidence="10">The sequence shown here is derived from an EMBL/GenBank/DDBJ whole genome shotgun (WGS) entry which is preliminary data.</text>
</comment>
<feature type="transmembrane region" description="Helical" evidence="9">
    <location>
        <begin position="41"/>
        <end position="58"/>
    </location>
</feature>
<feature type="transmembrane region" description="Helical" evidence="9">
    <location>
        <begin position="135"/>
        <end position="152"/>
    </location>
</feature>
<evidence type="ECO:0000256" key="3">
    <source>
        <dbReference type="ARBA" id="ARBA00022448"/>
    </source>
</evidence>
<feature type="transmembrane region" description="Helical" evidence="9">
    <location>
        <begin position="398"/>
        <end position="419"/>
    </location>
</feature>
<keyword evidence="4" id="KW-1003">Cell membrane</keyword>
<keyword evidence="11" id="KW-1185">Reference proteome</keyword>
<feature type="transmembrane region" description="Helical" evidence="9">
    <location>
        <begin position="16"/>
        <end position="35"/>
    </location>
</feature>
<feature type="transmembrane region" description="Helical" evidence="9">
    <location>
        <begin position="238"/>
        <end position="257"/>
    </location>
</feature>
<comment type="subcellular location">
    <subcellularLocation>
        <location evidence="1">Cell membrane</location>
        <topology evidence="1">Multi-pass membrane protein</topology>
    </subcellularLocation>
</comment>
<accession>A0ABD4TIA4</accession>
<keyword evidence="3" id="KW-0813">Transport</keyword>
<evidence type="ECO:0000256" key="4">
    <source>
        <dbReference type="ARBA" id="ARBA00022475"/>
    </source>
</evidence>
<dbReference type="PANTHER" id="PTHR32024">
    <property type="entry name" value="TRK SYSTEM POTASSIUM UPTAKE PROTEIN TRKG-RELATED"/>
    <property type="match status" value="1"/>
</dbReference>
<keyword evidence="7" id="KW-0406">Ion transport</keyword>
<evidence type="ECO:0000256" key="6">
    <source>
        <dbReference type="ARBA" id="ARBA00022989"/>
    </source>
</evidence>
<evidence type="ECO:0000256" key="1">
    <source>
        <dbReference type="ARBA" id="ARBA00004651"/>
    </source>
</evidence>
<evidence type="ECO:0000256" key="8">
    <source>
        <dbReference type="ARBA" id="ARBA00023136"/>
    </source>
</evidence>
<gene>
    <name evidence="10" type="ORF">FTO68_03325</name>
</gene>
<evidence type="ECO:0000256" key="9">
    <source>
        <dbReference type="SAM" id="Phobius"/>
    </source>
</evidence>
<feature type="transmembrane region" description="Helical" evidence="9">
    <location>
        <begin position="324"/>
        <end position="344"/>
    </location>
</feature>
<keyword evidence="6 9" id="KW-1133">Transmembrane helix</keyword>
<dbReference type="RefSeq" id="WP_255331956.1">
    <property type="nucleotide sequence ID" value="NZ_VOTZ01000005.1"/>
</dbReference>
<evidence type="ECO:0000313" key="10">
    <source>
        <dbReference type="EMBL" id="MCQ1538022.1"/>
    </source>
</evidence>
<organism evidence="10 11">
    <name type="scientific">Methanocalculus taiwanensis</name>
    <dbReference type="NCBI Taxonomy" id="106207"/>
    <lineage>
        <taxon>Archaea</taxon>
        <taxon>Methanobacteriati</taxon>
        <taxon>Methanobacteriota</taxon>
        <taxon>Stenosarchaea group</taxon>
        <taxon>Methanomicrobia</taxon>
        <taxon>Methanomicrobiales</taxon>
        <taxon>Methanocalculaceae</taxon>
        <taxon>Methanocalculus</taxon>
    </lineage>
</organism>